<dbReference type="Pfam" id="PF03358">
    <property type="entry name" value="FMN_red"/>
    <property type="match status" value="1"/>
</dbReference>
<dbReference type="Gene3D" id="3.40.50.360">
    <property type="match status" value="1"/>
</dbReference>
<proteinExistence type="predicted"/>
<dbReference type="GO" id="GO:0003955">
    <property type="term" value="F:NAD(P)H dehydrogenase (quinone) activity"/>
    <property type="evidence" value="ECO:0007669"/>
    <property type="project" value="TreeGrafter"/>
</dbReference>
<sequence length="154" mass="16484">MVCSILVVYHSQGGNTRKMAEAVAAGAGEVEGVRVILKEAFQATLADLVDCDGLVLGSPEYFGYMAGALKDFFDRTYESARGERKVFKKPYAVFVSAGNDGRGALAAIERICIGYPLKKIYEAVIARGELTEQDLTACRELGQTVAAGCDAAIY</sequence>
<gene>
    <name evidence="3" type="ORF">TRIP_B50659</name>
</gene>
<evidence type="ECO:0000259" key="2">
    <source>
        <dbReference type="PROSITE" id="PS50902"/>
    </source>
</evidence>
<evidence type="ECO:0000313" key="3">
    <source>
        <dbReference type="EMBL" id="VBB47864.1"/>
    </source>
</evidence>
<feature type="domain" description="Flavodoxin-like" evidence="2">
    <location>
        <begin position="5"/>
        <end position="154"/>
    </location>
</feature>
<dbReference type="GO" id="GO:0010181">
    <property type="term" value="F:FMN binding"/>
    <property type="evidence" value="ECO:0007669"/>
    <property type="project" value="InterPro"/>
</dbReference>
<evidence type="ECO:0000256" key="1">
    <source>
        <dbReference type="ARBA" id="ARBA00001917"/>
    </source>
</evidence>
<accession>A0A653AIG8</accession>
<reference evidence="3" key="1">
    <citation type="submission" date="2018-07" db="EMBL/GenBank/DDBJ databases">
        <authorList>
            <consortium name="Genoscope - CEA"/>
            <person name="William W."/>
        </authorList>
    </citation>
    <scope>NUCLEOTIDE SEQUENCE</scope>
    <source>
        <strain evidence="3">IK1</strain>
    </source>
</reference>
<dbReference type="InterPro" id="IPR008254">
    <property type="entry name" value="Flavodoxin/NO_synth"/>
</dbReference>
<protein>
    <submittedName>
        <fullName evidence="3">Flavodoxin</fullName>
    </submittedName>
</protein>
<dbReference type="InterPro" id="IPR005025">
    <property type="entry name" value="FMN_Rdtase-like_dom"/>
</dbReference>
<dbReference type="PANTHER" id="PTHR30546">
    <property type="entry name" value="FLAVODOXIN-RELATED PROTEIN WRBA-RELATED"/>
    <property type="match status" value="1"/>
</dbReference>
<dbReference type="PANTHER" id="PTHR30546:SF23">
    <property type="entry name" value="FLAVOPROTEIN-LIKE PROTEIN YCP4-RELATED"/>
    <property type="match status" value="1"/>
</dbReference>
<organism evidence="3">
    <name type="scientific">Uncultured Desulfatiglans sp</name>
    <dbReference type="NCBI Taxonomy" id="1748965"/>
    <lineage>
        <taxon>Bacteria</taxon>
        <taxon>Pseudomonadati</taxon>
        <taxon>Thermodesulfobacteriota</taxon>
        <taxon>Desulfobacteria</taxon>
        <taxon>Desulfatiglandales</taxon>
        <taxon>Desulfatiglandaceae</taxon>
        <taxon>Desulfatiglans</taxon>
        <taxon>environmental samples</taxon>
    </lineage>
</organism>
<dbReference type="InterPro" id="IPR029039">
    <property type="entry name" value="Flavoprotein-like_sf"/>
</dbReference>
<name>A0A653AIG8_UNCDX</name>
<dbReference type="PROSITE" id="PS50902">
    <property type="entry name" value="FLAVODOXIN_LIKE"/>
    <property type="match status" value="1"/>
</dbReference>
<dbReference type="AlphaFoldDB" id="A0A653AIG8"/>
<dbReference type="PROSITE" id="PS00201">
    <property type="entry name" value="FLAVODOXIN"/>
    <property type="match status" value="1"/>
</dbReference>
<dbReference type="EMBL" id="UPXX01000032">
    <property type="protein sequence ID" value="VBB47864.1"/>
    <property type="molecule type" value="Genomic_DNA"/>
</dbReference>
<dbReference type="GO" id="GO:0009055">
    <property type="term" value="F:electron transfer activity"/>
    <property type="evidence" value="ECO:0007669"/>
    <property type="project" value="InterPro"/>
</dbReference>
<dbReference type="GO" id="GO:0016020">
    <property type="term" value="C:membrane"/>
    <property type="evidence" value="ECO:0007669"/>
    <property type="project" value="TreeGrafter"/>
</dbReference>
<comment type="cofactor">
    <cofactor evidence="1">
        <name>FMN</name>
        <dbReference type="ChEBI" id="CHEBI:58210"/>
    </cofactor>
</comment>
<dbReference type="SUPFAM" id="SSF52218">
    <property type="entry name" value="Flavoproteins"/>
    <property type="match status" value="1"/>
</dbReference>
<dbReference type="InterPro" id="IPR001226">
    <property type="entry name" value="Flavodoxin_CS"/>
</dbReference>